<dbReference type="SUPFAM" id="SSF69593">
    <property type="entry name" value="Glycerol-3-phosphate (1)-acyltransferase"/>
    <property type="match status" value="1"/>
</dbReference>
<gene>
    <name evidence="5" type="ORF">F3F73_21985</name>
</gene>
<dbReference type="GO" id="GO:0003841">
    <property type="term" value="F:1-acylglycerol-3-phosphate O-acyltransferase activity"/>
    <property type="evidence" value="ECO:0007669"/>
    <property type="project" value="TreeGrafter"/>
</dbReference>
<name>A0A7J4XCT8_9BACE</name>
<dbReference type="GeneID" id="93117626"/>
<dbReference type="RefSeq" id="WP_005931113.1">
    <property type="nucleotide sequence ID" value="NZ_CABKSE010000002.1"/>
</dbReference>
<comment type="pathway">
    <text evidence="1">Lipid metabolism.</text>
</comment>
<accession>A0A7J4XCT8</accession>
<organism evidence="5 6">
    <name type="scientific">Bacteroides salyersiae</name>
    <dbReference type="NCBI Taxonomy" id="291644"/>
    <lineage>
        <taxon>Bacteria</taxon>
        <taxon>Pseudomonadati</taxon>
        <taxon>Bacteroidota</taxon>
        <taxon>Bacteroidia</taxon>
        <taxon>Bacteroidales</taxon>
        <taxon>Bacteroidaceae</taxon>
        <taxon>Bacteroides</taxon>
    </lineage>
</organism>
<dbReference type="InterPro" id="IPR002123">
    <property type="entry name" value="Plipid/glycerol_acylTrfase"/>
</dbReference>
<dbReference type="SMART" id="SM00563">
    <property type="entry name" value="PlsC"/>
    <property type="match status" value="1"/>
</dbReference>
<dbReference type="Proteomes" id="UP000422221">
    <property type="component" value="Unassembled WGS sequence"/>
</dbReference>
<keyword evidence="3 5" id="KW-0012">Acyltransferase</keyword>
<evidence type="ECO:0000313" key="5">
    <source>
        <dbReference type="EMBL" id="KAA3757576.1"/>
    </source>
</evidence>
<evidence type="ECO:0000256" key="3">
    <source>
        <dbReference type="ARBA" id="ARBA00023315"/>
    </source>
</evidence>
<comment type="caution">
    <text evidence="5">The sequence shown here is derived from an EMBL/GenBank/DDBJ whole genome shotgun (WGS) entry which is preliminary data.</text>
</comment>
<protein>
    <submittedName>
        <fullName evidence="5">Acyltransferase</fullName>
    </submittedName>
</protein>
<feature type="domain" description="Phospholipid/glycerol acyltransferase" evidence="4">
    <location>
        <begin position="29"/>
        <end position="141"/>
    </location>
</feature>
<dbReference type="Pfam" id="PF01553">
    <property type="entry name" value="Acyltransferase"/>
    <property type="match status" value="1"/>
</dbReference>
<dbReference type="PANTHER" id="PTHR10434">
    <property type="entry name" value="1-ACYL-SN-GLYCEROL-3-PHOSPHATE ACYLTRANSFERASE"/>
    <property type="match status" value="1"/>
</dbReference>
<reference evidence="5 6" key="1">
    <citation type="journal article" date="2019" name="Nat. Med.">
        <title>A library of human gut bacterial isolates paired with longitudinal multiomics data enables mechanistic microbiome research.</title>
        <authorList>
            <person name="Poyet M."/>
            <person name="Groussin M."/>
            <person name="Gibbons S.M."/>
            <person name="Avila-Pacheco J."/>
            <person name="Jiang X."/>
            <person name="Kearney S.M."/>
            <person name="Perrotta A.R."/>
            <person name="Berdy B."/>
            <person name="Zhao S."/>
            <person name="Lieberman T.D."/>
            <person name="Swanson P.K."/>
            <person name="Smith M."/>
            <person name="Roesemann S."/>
            <person name="Alexander J.E."/>
            <person name="Rich S.A."/>
            <person name="Livny J."/>
            <person name="Vlamakis H."/>
            <person name="Clish C."/>
            <person name="Bullock K."/>
            <person name="Deik A."/>
            <person name="Scott J."/>
            <person name="Pierce K.A."/>
            <person name="Xavier R.J."/>
            <person name="Alm E.J."/>
        </authorList>
    </citation>
    <scope>NUCLEOTIDE SEQUENCE [LARGE SCALE GENOMIC DNA]</scope>
    <source>
        <strain evidence="5 6">BIOML-A10</strain>
    </source>
</reference>
<dbReference type="CDD" id="cd07988">
    <property type="entry name" value="LPLAT_ABO13168-like"/>
    <property type="match status" value="1"/>
</dbReference>
<dbReference type="AlphaFoldDB" id="A0A7J4XCT8"/>
<sequence>MKKAIYSFIYYRLLGWKTNVTVPNYDKCVICAAPHTTNLDLFIGKLFYGAIGRKTSFMMKKEWFFFPLGLIFRAVGGIPVDRKRKTSLVDQMAQQFANSKKFHLAITPEGTRKRNPNWKKGFYYIALKAQVPIVLIGIDYATKTISSTKAIMPTGDIEKDMREIKLYFKNFKGKYPENFSIGEI</sequence>
<dbReference type="PANTHER" id="PTHR10434:SF9">
    <property type="entry name" value="PHOSPHOLIPID_GLYCEROL ACYLTRANSFERASE DOMAIN-CONTAINING PROTEIN"/>
    <property type="match status" value="1"/>
</dbReference>
<proteinExistence type="predicted"/>
<dbReference type="EMBL" id="VWMK01000032">
    <property type="protein sequence ID" value="KAA3757576.1"/>
    <property type="molecule type" value="Genomic_DNA"/>
</dbReference>
<evidence type="ECO:0000259" key="4">
    <source>
        <dbReference type="SMART" id="SM00563"/>
    </source>
</evidence>
<evidence type="ECO:0000256" key="1">
    <source>
        <dbReference type="ARBA" id="ARBA00005189"/>
    </source>
</evidence>
<evidence type="ECO:0000256" key="2">
    <source>
        <dbReference type="ARBA" id="ARBA00022679"/>
    </source>
</evidence>
<evidence type="ECO:0000313" key="6">
    <source>
        <dbReference type="Proteomes" id="UP000422221"/>
    </source>
</evidence>
<dbReference type="GO" id="GO:0006654">
    <property type="term" value="P:phosphatidic acid biosynthetic process"/>
    <property type="evidence" value="ECO:0007669"/>
    <property type="project" value="TreeGrafter"/>
</dbReference>
<keyword evidence="2 5" id="KW-0808">Transferase</keyword>